<dbReference type="NCBIfam" id="TIGR03689">
    <property type="entry name" value="pup_AAA"/>
    <property type="match status" value="1"/>
</dbReference>
<dbReference type="STRING" id="156892.BM477_03925"/>
<dbReference type="Pfam" id="PF16450">
    <property type="entry name" value="Prot_ATP_ID_OB_C"/>
    <property type="match status" value="1"/>
</dbReference>
<evidence type="ECO:0000259" key="5">
    <source>
        <dbReference type="SMART" id="SM00382"/>
    </source>
</evidence>
<proteinExistence type="inferred from homology"/>
<keyword evidence="6" id="KW-0647">Proteasome</keyword>
<sequence length="497" mass="54298">MTKDRTSEGPGYNNDPAMVAALAKARDQLTHLQKQINQIQQPPSHLGYLIATYPAERQAEVYVLGRPMRVAVSPQVDLASLRCGDRIRVDDSLVLAGIAPARREGSIAVVVEVLGADRVIVDTGSGHENVLQIAHCLRQSKLSIGDELRVDLRAGLAFEKLIRERVEQLLTPRTPNVQYEQIGGLERQIAQLREAVEVPFAHPELFQSYGIRPPRGVLLYGPPGCGKTLLAKAIATALANGKTDGSNAYFLSVKGPELLDKFVGETERHIRAIFARARELARHDRPVVIFFDEMEALFKTRGSGISSDVETSVVPQFLSELDGIESMENVVVIGASNREDMIDPAVLRSGRLDVRIKISRPTREGAAQIAGIYLTEETPRRDNIAPQQLISTLIREIYDRETPLLNAELENGEIMPVRASHLMSGAAVAGIIEKAKKAAINESLVGNGEGLSSSHIQQAVGQELAELSDLAAADSPAQWARTLGLQYGQVKRLHPLR</sequence>
<dbReference type="InterPro" id="IPR022482">
    <property type="entry name" value="Proteasome_ATPase"/>
</dbReference>
<dbReference type="RefSeq" id="WP_075361371.1">
    <property type="nucleotide sequence ID" value="NZ_MPDM01000003.1"/>
</dbReference>
<dbReference type="SMART" id="SM00382">
    <property type="entry name" value="AAA"/>
    <property type="match status" value="1"/>
</dbReference>
<dbReference type="Gene3D" id="2.40.50.140">
    <property type="entry name" value="Nucleic acid-binding proteins"/>
    <property type="match status" value="2"/>
</dbReference>
<dbReference type="SUPFAM" id="SSF52540">
    <property type="entry name" value="P-loop containing nucleoside triphosphate hydrolases"/>
    <property type="match status" value="1"/>
</dbReference>
<dbReference type="GO" id="GO:0000502">
    <property type="term" value="C:proteasome complex"/>
    <property type="evidence" value="ECO:0007669"/>
    <property type="project" value="UniProtKB-KW"/>
</dbReference>
<keyword evidence="2 4" id="KW-0067">ATP-binding</keyword>
<dbReference type="OrthoDB" id="9809379at2"/>
<dbReference type="InterPro" id="IPR003960">
    <property type="entry name" value="ATPase_AAA_CS"/>
</dbReference>
<dbReference type="InterPro" id="IPR003959">
    <property type="entry name" value="ATPase_AAA_core"/>
</dbReference>
<dbReference type="AlphaFoldDB" id="A0A1Q5PR48"/>
<dbReference type="GO" id="GO:0016887">
    <property type="term" value="F:ATP hydrolysis activity"/>
    <property type="evidence" value="ECO:0007669"/>
    <property type="project" value="InterPro"/>
</dbReference>
<dbReference type="InterPro" id="IPR003593">
    <property type="entry name" value="AAA+_ATPase"/>
</dbReference>
<dbReference type="InterPro" id="IPR041626">
    <property type="entry name" value="Prot_ATP_ID_OB_N"/>
</dbReference>
<dbReference type="GO" id="GO:0019941">
    <property type="term" value="P:modification-dependent protein catabolic process"/>
    <property type="evidence" value="ECO:0007669"/>
    <property type="project" value="InterPro"/>
</dbReference>
<comment type="similarity">
    <text evidence="4">Belongs to the AAA ATPase family.</text>
</comment>
<dbReference type="PROSITE" id="PS00674">
    <property type="entry name" value="AAA"/>
    <property type="match status" value="1"/>
</dbReference>
<dbReference type="PANTHER" id="PTHR23077">
    <property type="entry name" value="AAA-FAMILY ATPASE"/>
    <property type="match status" value="1"/>
</dbReference>
<dbReference type="Proteomes" id="UP000186465">
    <property type="component" value="Unassembled WGS sequence"/>
</dbReference>
<feature type="domain" description="AAA+ ATPase" evidence="5">
    <location>
        <begin position="213"/>
        <end position="362"/>
    </location>
</feature>
<name>A0A1Q5PR48_9ACTO</name>
<reference evidence="7" key="1">
    <citation type="submission" date="2016-11" db="EMBL/GenBank/DDBJ databases">
        <title>Actinomyces gypaetusis sp. nov. isolated from Gypaetus barbatus in Qinghai Tibet Plateau China.</title>
        <authorList>
            <person name="Meng X."/>
        </authorList>
    </citation>
    <scope>NUCLEOTIDE SEQUENCE [LARGE SCALE GENOMIC DNA]</scope>
    <source>
        <strain evidence="7">DSM 15383</strain>
    </source>
</reference>
<dbReference type="EMBL" id="MPDM01000003">
    <property type="protein sequence ID" value="OKL50044.1"/>
    <property type="molecule type" value="Genomic_DNA"/>
</dbReference>
<evidence type="ECO:0000256" key="3">
    <source>
        <dbReference type="ARBA" id="ARBA00023054"/>
    </source>
</evidence>
<comment type="caution">
    <text evidence="6">The sequence shown here is derived from an EMBL/GenBank/DDBJ whole genome shotgun (WGS) entry which is preliminary data.</text>
</comment>
<keyword evidence="1 4" id="KW-0547">Nucleotide-binding</keyword>
<protein>
    <submittedName>
        <fullName evidence="6">Proteasome ATPase</fullName>
    </submittedName>
</protein>
<dbReference type="InterPro" id="IPR012340">
    <property type="entry name" value="NA-bd_OB-fold"/>
</dbReference>
<evidence type="ECO:0000313" key="7">
    <source>
        <dbReference type="Proteomes" id="UP000186465"/>
    </source>
</evidence>
<accession>A0A1Q5PR48</accession>
<dbReference type="FunFam" id="3.40.50.300:FF:001025">
    <property type="entry name" value="ATPase family, AAA domain-containing 2B"/>
    <property type="match status" value="1"/>
</dbReference>
<dbReference type="InterPro" id="IPR032501">
    <property type="entry name" value="Prot_ATP_ID_OB_2nd"/>
</dbReference>
<keyword evidence="3" id="KW-0175">Coiled coil</keyword>
<evidence type="ECO:0000256" key="2">
    <source>
        <dbReference type="ARBA" id="ARBA00022840"/>
    </source>
</evidence>
<dbReference type="Gene3D" id="1.10.8.60">
    <property type="match status" value="1"/>
</dbReference>
<dbReference type="Pfam" id="PF00004">
    <property type="entry name" value="AAA"/>
    <property type="match status" value="1"/>
</dbReference>
<dbReference type="InterPro" id="IPR050168">
    <property type="entry name" value="AAA_ATPase_domain"/>
</dbReference>
<dbReference type="GO" id="GO:0005524">
    <property type="term" value="F:ATP binding"/>
    <property type="evidence" value="ECO:0007669"/>
    <property type="project" value="UniProtKB-KW"/>
</dbReference>
<gene>
    <name evidence="6" type="ORF">BM477_03925</name>
</gene>
<evidence type="ECO:0000256" key="1">
    <source>
        <dbReference type="ARBA" id="ARBA00022741"/>
    </source>
</evidence>
<organism evidence="6 7">
    <name type="scientific">Boudabousia marimammalium</name>
    <dbReference type="NCBI Taxonomy" id="156892"/>
    <lineage>
        <taxon>Bacteria</taxon>
        <taxon>Bacillati</taxon>
        <taxon>Actinomycetota</taxon>
        <taxon>Actinomycetes</taxon>
        <taxon>Actinomycetales</taxon>
        <taxon>Actinomycetaceae</taxon>
        <taxon>Boudabousia</taxon>
    </lineage>
</organism>
<keyword evidence="7" id="KW-1185">Reference proteome</keyword>
<evidence type="ECO:0000313" key="6">
    <source>
        <dbReference type="EMBL" id="OKL50044.1"/>
    </source>
</evidence>
<dbReference type="GO" id="GO:0010498">
    <property type="term" value="P:proteasomal protein catabolic process"/>
    <property type="evidence" value="ECO:0007669"/>
    <property type="project" value="InterPro"/>
</dbReference>
<dbReference type="Gene3D" id="3.40.50.300">
    <property type="entry name" value="P-loop containing nucleotide triphosphate hydrolases"/>
    <property type="match status" value="1"/>
</dbReference>
<dbReference type="PANTHER" id="PTHR23077:SF144">
    <property type="entry name" value="PROTEASOME-ASSOCIATED ATPASE"/>
    <property type="match status" value="1"/>
</dbReference>
<dbReference type="InterPro" id="IPR027417">
    <property type="entry name" value="P-loop_NTPase"/>
</dbReference>
<evidence type="ECO:0000256" key="4">
    <source>
        <dbReference type="RuleBase" id="RU003651"/>
    </source>
</evidence>
<dbReference type="Pfam" id="PF17758">
    <property type="entry name" value="Prot_ATP_ID_OB_N"/>
    <property type="match status" value="1"/>
</dbReference>